<keyword evidence="5" id="KW-1185">Reference proteome</keyword>
<feature type="transmembrane region" description="Helical" evidence="2">
    <location>
        <begin position="183"/>
        <end position="211"/>
    </location>
</feature>
<feature type="compositionally biased region" description="Low complexity" evidence="1">
    <location>
        <begin position="91"/>
        <end position="114"/>
    </location>
</feature>
<keyword evidence="2" id="KW-1133">Transmembrane helix</keyword>
<keyword evidence="2" id="KW-0812">Transmembrane</keyword>
<dbReference type="Proteomes" id="UP000320806">
    <property type="component" value="Unassembled WGS sequence"/>
</dbReference>
<dbReference type="RefSeq" id="WP_141929333.1">
    <property type="nucleotide sequence ID" value="NZ_BAABCI010000023.1"/>
</dbReference>
<feature type="region of interest" description="Disordered" evidence="1">
    <location>
        <begin position="1"/>
        <end position="114"/>
    </location>
</feature>
<organism evidence="4 5">
    <name type="scientific">Yimella lutea</name>
    <dbReference type="NCBI Taxonomy" id="587872"/>
    <lineage>
        <taxon>Bacteria</taxon>
        <taxon>Bacillati</taxon>
        <taxon>Actinomycetota</taxon>
        <taxon>Actinomycetes</taxon>
        <taxon>Micrococcales</taxon>
        <taxon>Dermacoccaceae</taxon>
        <taxon>Yimella</taxon>
    </lineage>
</organism>
<reference evidence="4 5" key="1">
    <citation type="submission" date="2019-06" db="EMBL/GenBank/DDBJ databases">
        <title>Sequencing the genomes of 1000 actinobacteria strains.</title>
        <authorList>
            <person name="Klenk H.-P."/>
        </authorList>
    </citation>
    <scope>NUCLEOTIDE SEQUENCE [LARGE SCALE GENOMIC DNA]</scope>
    <source>
        <strain evidence="4 5">DSM 19828</strain>
    </source>
</reference>
<comment type="caution">
    <text evidence="4">The sequence shown here is derived from an EMBL/GenBank/DDBJ whole genome shotgun (WGS) entry which is preliminary data.</text>
</comment>
<evidence type="ECO:0000256" key="2">
    <source>
        <dbReference type="SAM" id="Phobius"/>
    </source>
</evidence>
<evidence type="ECO:0000256" key="1">
    <source>
        <dbReference type="SAM" id="MobiDB-lite"/>
    </source>
</evidence>
<dbReference type="Pfam" id="PF13828">
    <property type="entry name" value="DUF4190"/>
    <property type="match status" value="1"/>
</dbReference>
<name>A0A542EKP0_9MICO</name>
<keyword evidence="2" id="KW-0472">Membrane</keyword>
<dbReference type="EMBL" id="VFMO01000001">
    <property type="protein sequence ID" value="TQJ15909.1"/>
    <property type="molecule type" value="Genomic_DNA"/>
</dbReference>
<evidence type="ECO:0000259" key="3">
    <source>
        <dbReference type="Pfam" id="PF13828"/>
    </source>
</evidence>
<proteinExistence type="predicted"/>
<protein>
    <submittedName>
        <fullName evidence="4">Uncharacterized protein DUF4190</fullName>
    </submittedName>
</protein>
<dbReference type="AlphaFoldDB" id="A0A542EKP0"/>
<sequence length="214" mass="22611">MSNYDPEHPYSEEPTRATPRLDPSALNKPHTQPIDDSSGTREVPYGSPPPDRSYGQGHAQGYGRPSYGAGNEQYNPYGGNGYDPSVNDQSPQNPYGAPQQYAQPAQYGAPQYPHPYGNQYDNQYGYAPPGGFPQQPQTNGMAIAALVTSLAGCLCGFGFPIGLVLGFMALPEAKRQNDSGSKGMAIAGIVIGGLGTLLIVGYIVLIVVWGIGSA</sequence>
<evidence type="ECO:0000313" key="4">
    <source>
        <dbReference type="EMBL" id="TQJ15909.1"/>
    </source>
</evidence>
<accession>A0A542EKP0</accession>
<dbReference type="OrthoDB" id="4462868at2"/>
<evidence type="ECO:0000313" key="5">
    <source>
        <dbReference type="Proteomes" id="UP000320806"/>
    </source>
</evidence>
<gene>
    <name evidence="4" type="ORF">FB459_3486</name>
</gene>
<feature type="compositionally biased region" description="Basic and acidic residues" evidence="1">
    <location>
        <begin position="1"/>
        <end position="15"/>
    </location>
</feature>
<feature type="transmembrane region" description="Helical" evidence="2">
    <location>
        <begin position="142"/>
        <end position="171"/>
    </location>
</feature>
<dbReference type="InterPro" id="IPR025241">
    <property type="entry name" value="DUF4190"/>
</dbReference>
<dbReference type="CDD" id="cd12087">
    <property type="entry name" value="TM_EGFR-like"/>
    <property type="match status" value="1"/>
</dbReference>
<feature type="domain" description="DUF4190" evidence="3">
    <location>
        <begin position="141"/>
        <end position="200"/>
    </location>
</feature>